<keyword evidence="2 5" id="KW-0812">Transmembrane</keyword>
<feature type="transmembrane region" description="Helical" evidence="5">
    <location>
        <begin position="125"/>
        <end position="151"/>
    </location>
</feature>
<dbReference type="EMBL" id="CP053586">
    <property type="protein sequence ID" value="WNZ24288.1"/>
    <property type="molecule type" value="Genomic_DNA"/>
</dbReference>
<feature type="transmembrane region" description="Helical" evidence="5">
    <location>
        <begin position="20"/>
        <end position="40"/>
    </location>
</feature>
<dbReference type="GO" id="GO:0006508">
    <property type="term" value="P:proteolysis"/>
    <property type="evidence" value="ECO:0007669"/>
    <property type="project" value="UniProtKB-KW"/>
</dbReference>
<proteinExistence type="predicted"/>
<gene>
    <name evidence="7" type="ORF">HJG54_16435</name>
</gene>
<dbReference type="AlphaFoldDB" id="A0AA97AQW7"/>
<evidence type="ECO:0000256" key="2">
    <source>
        <dbReference type="ARBA" id="ARBA00022692"/>
    </source>
</evidence>
<protein>
    <submittedName>
        <fullName evidence="7">Rhomboid family intramembrane serine protease</fullName>
    </submittedName>
</protein>
<feature type="transmembrane region" description="Helical" evidence="5">
    <location>
        <begin position="157"/>
        <end position="177"/>
    </location>
</feature>
<evidence type="ECO:0000256" key="5">
    <source>
        <dbReference type="SAM" id="Phobius"/>
    </source>
</evidence>
<accession>A0AA97AQW7</accession>
<dbReference type="GO" id="GO:0004252">
    <property type="term" value="F:serine-type endopeptidase activity"/>
    <property type="evidence" value="ECO:0007669"/>
    <property type="project" value="InterPro"/>
</dbReference>
<evidence type="ECO:0000256" key="4">
    <source>
        <dbReference type="ARBA" id="ARBA00023136"/>
    </source>
</evidence>
<keyword evidence="7" id="KW-0645">Protease</keyword>
<feature type="domain" description="Peptidase S54 rhomboid" evidence="6">
    <location>
        <begin position="58"/>
        <end position="201"/>
    </location>
</feature>
<comment type="subcellular location">
    <subcellularLocation>
        <location evidence="1">Membrane</location>
        <topology evidence="1">Multi-pass membrane protein</topology>
    </subcellularLocation>
</comment>
<evidence type="ECO:0000313" key="7">
    <source>
        <dbReference type="EMBL" id="WNZ24288.1"/>
    </source>
</evidence>
<dbReference type="SUPFAM" id="SSF144091">
    <property type="entry name" value="Rhomboid-like"/>
    <property type="match status" value="1"/>
</dbReference>
<feature type="transmembrane region" description="Helical" evidence="5">
    <location>
        <begin position="52"/>
        <end position="74"/>
    </location>
</feature>
<dbReference type="Gene3D" id="1.20.1540.10">
    <property type="entry name" value="Rhomboid-like"/>
    <property type="match status" value="1"/>
</dbReference>
<evidence type="ECO:0000256" key="3">
    <source>
        <dbReference type="ARBA" id="ARBA00022989"/>
    </source>
</evidence>
<reference evidence="7" key="1">
    <citation type="submission" date="2020-05" db="EMBL/GenBank/DDBJ databases">
        <authorList>
            <person name="Zhu T."/>
            <person name="Keshari N."/>
            <person name="Lu X."/>
        </authorList>
    </citation>
    <scope>NUCLEOTIDE SEQUENCE</scope>
    <source>
        <strain evidence="7">NK1-12</strain>
    </source>
</reference>
<name>A0AA97AQW7_9CYAN</name>
<dbReference type="Pfam" id="PF01694">
    <property type="entry name" value="Rhomboid"/>
    <property type="match status" value="1"/>
</dbReference>
<dbReference type="InterPro" id="IPR035952">
    <property type="entry name" value="Rhomboid-like_sf"/>
</dbReference>
<keyword evidence="4 5" id="KW-0472">Membrane</keyword>
<evidence type="ECO:0000256" key="1">
    <source>
        <dbReference type="ARBA" id="ARBA00004141"/>
    </source>
</evidence>
<feature type="transmembrane region" description="Helical" evidence="5">
    <location>
        <begin position="94"/>
        <end position="113"/>
    </location>
</feature>
<dbReference type="InterPro" id="IPR022764">
    <property type="entry name" value="Peptidase_S54_rhomboid_dom"/>
</dbReference>
<feature type="transmembrane region" description="Helical" evidence="5">
    <location>
        <begin position="189"/>
        <end position="209"/>
    </location>
</feature>
<evidence type="ECO:0000259" key="6">
    <source>
        <dbReference type="Pfam" id="PF01694"/>
    </source>
</evidence>
<dbReference type="GO" id="GO:0016020">
    <property type="term" value="C:membrane"/>
    <property type="evidence" value="ECO:0007669"/>
    <property type="project" value="UniProtKB-SubCell"/>
</dbReference>
<dbReference type="RefSeq" id="WP_316430028.1">
    <property type="nucleotide sequence ID" value="NZ_CP053586.1"/>
</dbReference>
<organism evidence="7">
    <name type="scientific">Leptolyngbya sp. NK1-12</name>
    <dbReference type="NCBI Taxonomy" id="2547451"/>
    <lineage>
        <taxon>Bacteria</taxon>
        <taxon>Bacillati</taxon>
        <taxon>Cyanobacteriota</taxon>
        <taxon>Cyanophyceae</taxon>
        <taxon>Leptolyngbyales</taxon>
        <taxon>Leptolyngbyaceae</taxon>
        <taxon>Leptolyngbya group</taxon>
        <taxon>Leptolyngbya</taxon>
    </lineage>
</organism>
<keyword evidence="7" id="KW-0378">Hydrolase</keyword>
<sequence>MSGILALGFNPSEWQSRFAILYETLLITWSINAFNWLLPGRILNWFGIRPRTAIGLLGIFFSPLLHGDVAHLMGNSLGFVALGWLLLLKGEADFWAVTLVALLTSGIGVWLFGRAQAYRLSSDHLYAVQMVHLGASGIIFGYLGFLLFVSFFDEDPLSLILSLTVGAFYWHLLPGIFPKPIGISWEAHLFGFLGGILAARYLPTIKALMF</sequence>
<keyword evidence="3 5" id="KW-1133">Transmembrane helix</keyword>